<accession>A0A8J8KCX7</accession>
<dbReference type="Gene3D" id="1.10.10.60">
    <property type="entry name" value="Homeodomain-like"/>
    <property type="match status" value="2"/>
</dbReference>
<comment type="caution">
    <text evidence="5">The sequence shown here is derived from an EMBL/GenBank/DDBJ whole genome shotgun (WGS) entry which is preliminary data.</text>
</comment>
<protein>
    <submittedName>
        <fullName evidence="5">AraC-like DNA-binding protein</fullName>
    </submittedName>
</protein>
<evidence type="ECO:0000313" key="6">
    <source>
        <dbReference type="Proteomes" id="UP000610746"/>
    </source>
</evidence>
<dbReference type="GO" id="GO:0003700">
    <property type="term" value="F:DNA-binding transcription factor activity"/>
    <property type="evidence" value="ECO:0007669"/>
    <property type="project" value="InterPro"/>
</dbReference>
<proteinExistence type="predicted"/>
<dbReference type="Proteomes" id="UP000610746">
    <property type="component" value="Unassembled WGS sequence"/>
</dbReference>
<dbReference type="PANTHER" id="PTHR43280:SF2">
    <property type="entry name" value="HTH-TYPE TRANSCRIPTIONAL REGULATOR EXSA"/>
    <property type="match status" value="1"/>
</dbReference>
<evidence type="ECO:0000256" key="3">
    <source>
        <dbReference type="ARBA" id="ARBA00023163"/>
    </source>
</evidence>
<keyword evidence="6" id="KW-1185">Reference proteome</keyword>
<dbReference type="AlphaFoldDB" id="A0A8J8KCX7"/>
<dbReference type="PROSITE" id="PS00041">
    <property type="entry name" value="HTH_ARAC_FAMILY_1"/>
    <property type="match status" value="1"/>
</dbReference>
<evidence type="ECO:0000256" key="1">
    <source>
        <dbReference type="ARBA" id="ARBA00023015"/>
    </source>
</evidence>
<name>A0A8J8KCX7_9FLAO</name>
<sequence length="134" mass="15805">MQKDLDAEYFNKIPGLKPNYVKNILGQLEKFEEENKYTDSQLSIKLLSENFGTNYVYLSKLINEYKGKNFNVYINDLRLEYAVELLKNKRYLNVDIKDLSALAGFSTPYNFSSNFVRKYKIKPSYFIKLLKEKA</sequence>
<dbReference type="RefSeq" id="WP_173780654.1">
    <property type="nucleotide sequence ID" value="NZ_JABSNO010000050.1"/>
</dbReference>
<feature type="domain" description="HTH araC/xylS-type" evidence="4">
    <location>
        <begin position="26"/>
        <end position="129"/>
    </location>
</feature>
<organism evidence="5 6">
    <name type="scientific">Frigoriflavimonas asaccharolytica</name>
    <dbReference type="NCBI Taxonomy" id="2735899"/>
    <lineage>
        <taxon>Bacteria</taxon>
        <taxon>Pseudomonadati</taxon>
        <taxon>Bacteroidota</taxon>
        <taxon>Flavobacteriia</taxon>
        <taxon>Flavobacteriales</taxon>
        <taxon>Weeksellaceae</taxon>
        <taxon>Frigoriflavimonas</taxon>
    </lineage>
</organism>
<evidence type="ECO:0000259" key="4">
    <source>
        <dbReference type="PROSITE" id="PS01124"/>
    </source>
</evidence>
<dbReference type="SMART" id="SM00342">
    <property type="entry name" value="HTH_ARAC"/>
    <property type="match status" value="1"/>
</dbReference>
<dbReference type="InterPro" id="IPR018060">
    <property type="entry name" value="HTH_AraC"/>
</dbReference>
<dbReference type="SUPFAM" id="SSF46689">
    <property type="entry name" value="Homeodomain-like"/>
    <property type="match status" value="1"/>
</dbReference>
<dbReference type="GO" id="GO:0043565">
    <property type="term" value="F:sequence-specific DNA binding"/>
    <property type="evidence" value="ECO:0007669"/>
    <property type="project" value="InterPro"/>
</dbReference>
<gene>
    <name evidence="5" type="ORF">HNQ03_003234</name>
</gene>
<dbReference type="InterPro" id="IPR018062">
    <property type="entry name" value="HTH_AraC-typ_CS"/>
</dbReference>
<dbReference type="Pfam" id="PF12833">
    <property type="entry name" value="HTH_18"/>
    <property type="match status" value="1"/>
</dbReference>
<keyword evidence="1" id="KW-0805">Transcription regulation</keyword>
<dbReference type="PANTHER" id="PTHR43280">
    <property type="entry name" value="ARAC-FAMILY TRANSCRIPTIONAL REGULATOR"/>
    <property type="match status" value="1"/>
</dbReference>
<dbReference type="PROSITE" id="PS01124">
    <property type="entry name" value="HTH_ARAC_FAMILY_2"/>
    <property type="match status" value="1"/>
</dbReference>
<reference evidence="5" key="1">
    <citation type="submission" date="2020-05" db="EMBL/GenBank/DDBJ databases">
        <title>Genomic Encyclopedia of Type Strains, Phase IV (KMG-V): Genome sequencing to study the core and pangenomes of soil and plant-associated prokaryotes.</title>
        <authorList>
            <person name="Whitman W."/>
        </authorList>
    </citation>
    <scope>NUCLEOTIDE SEQUENCE</scope>
    <source>
        <strain evidence="5">16F</strain>
    </source>
</reference>
<keyword evidence="2 5" id="KW-0238">DNA-binding</keyword>
<evidence type="ECO:0000313" key="5">
    <source>
        <dbReference type="EMBL" id="NRS94129.1"/>
    </source>
</evidence>
<evidence type="ECO:0000256" key="2">
    <source>
        <dbReference type="ARBA" id="ARBA00023125"/>
    </source>
</evidence>
<dbReference type="InterPro" id="IPR009057">
    <property type="entry name" value="Homeodomain-like_sf"/>
</dbReference>
<keyword evidence="3" id="KW-0804">Transcription</keyword>
<dbReference type="EMBL" id="JABSNO010000050">
    <property type="protein sequence ID" value="NRS94129.1"/>
    <property type="molecule type" value="Genomic_DNA"/>
</dbReference>